<sequence length="82" mass="9143">MVCVPCIILPVLLAIYLKFIQPLIMRFMPERWVHFLDPILYPTCPVKIPPPATPSAPPMDGEVAEEATTSSCCADDENKKTK</sequence>
<dbReference type="EMBL" id="CATQJA010002706">
    <property type="protein sequence ID" value="CAJ0585839.1"/>
    <property type="molecule type" value="Genomic_DNA"/>
</dbReference>
<proteinExistence type="inferred from homology"/>
<dbReference type="PANTHER" id="PTHR13456">
    <property type="entry name" value="UPF0729 PROTEIN C18ORF32"/>
    <property type="match status" value="1"/>
</dbReference>
<keyword evidence="4" id="KW-1185">Reference proteome</keyword>
<comment type="similarity">
    <text evidence="1">Belongs to the UPF0729 family.</text>
</comment>
<accession>A0AA36DGN6</accession>
<dbReference type="InterPro" id="IPR026776">
    <property type="entry name" value="UPF0729_C18orf32-like"/>
</dbReference>
<reference evidence="3" key="1">
    <citation type="submission" date="2023-06" db="EMBL/GenBank/DDBJ databases">
        <authorList>
            <person name="Delattre M."/>
        </authorList>
    </citation>
    <scope>NUCLEOTIDE SEQUENCE</scope>
    <source>
        <strain evidence="3">AF72</strain>
    </source>
</reference>
<gene>
    <name evidence="3" type="ORF">MSPICULIGERA_LOCUS23849</name>
</gene>
<name>A0AA36DGN6_9BILA</name>
<protein>
    <submittedName>
        <fullName evidence="3">Uncharacterized protein</fullName>
    </submittedName>
</protein>
<evidence type="ECO:0000313" key="4">
    <source>
        <dbReference type="Proteomes" id="UP001177023"/>
    </source>
</evidence>
<dbReference type="PANTHER" id="PTHR13456:SF0">
    <property type="entry name" value="UPF0729 PROTEIN C18ORF32"/>
    <property type="match status" value="1"/>
</dbReference>
<comment type="caution">
    <text evidence="3">The sequence shown here is derived from an EMBL/GenBank/DDBJ whole genome shotgun (WGS) entry which is preliminary data.</text>
</comment>
<feature type="non-terminal residue" evidence="3">
    <location>
        <position position="82"/>
    </location>
</feature>
<evidence type="ECO:0000313" key="3">
    <source>
        <dbReference type="EMBL" id="CAJ0585839.1"/>
    </source>
</evidence>
<organism evidence="3 4">
    <name type="scientific">Mesorhabditis spiculigera</name>
    <dbReference type="NCBI Taxonomy" id="96644"/>
    <lineage>
        <taxon>Eukaryota</taxon>
        <taxon>Metazoa</taxon>
        <taxon>Ecdysozoa</taxon>
        <taxon>Nematoda</taxon>
        <taxon>Chromadorea</taxon>
        <taxon>Rhabditida</taxon>
        <taxon>Rhabditina</taxon>
        <taxon>Rhabditomorpha</taxon>
        <taxon>Rhabditoidea</taxon>
        <taxon>Rhabditidae</taxon>
        <taxon>Mesorhabditinae</taxon>
        <taxon>Mesorhabditis</taxon>
    </lineage>
</organism>
<dbReference type="Proteomes" id="UP001177023">
    <property type="component" value="Unassembled WGS sequence"/>
</dbReference>
<feature type="region of interest" description="Disordered" evidence="2">
    <location>
        <begin position="51"/>
        <end position="82"/>
    </location>
</feature>
<evidence type="ECO:0000256" key="2">
    <source>
        <dbReference type="SAM" id="MobiDB-lite"/>
    </source>
</evidence>
<evidence type="ECO:0000256" key="1">
    <source>
        <dbReference type="ARBA" id="ARBA00007959"/>
    </source>
</evidence>
<dbReference type="Pfam" id="PF14975">
    <property type="entry name" value="DUF4512"/>
    <property type="match status" value="1"/>
</dbReference>
<dbReference type="AlphaFoldDB" id="A0AA36DGN6"/>